<accession>A0A1G6RH37</accession>
<comment type="similarity">
    <text evidence="1">Belongs to the ATP-dependent AMP-binding enzyme family.</text>
</comment>
<dbReference type="InterPro" id="IPR045851">
    <property type="entry name" value="AMP-bd_C_sf"/>
</dbReference>
<evidence type="ECO:0000256" key="2">
    <source>
        <dbReference type="ARBA" id="ARBA00022598"/>
    </source>
</evidence>
<dbReference type="GO" id="GO:0016878">
    <property type="term" value="F:acid-thiol ligase activity"/>
    <property type="evidence" value="ECO:0007669"/>
    <property type="project" value="UniProtKB-ARBA"/>
</dbReference>
<dbReference type="InterPro" id="IPR042099">
    <property type="entry name" value="ANL_N_sf"/>
</dbReference>
<gene>
    <name evidence="5" type="ORF">SAMN04488112_12825</name>
</gene>
<dbReference type="NCBIfam" id="NF004837">
    <property type="entry name" value="PRK06187.1"/>
    <property type="match status" value="1"/>
</dbReference>
<sequence length="519" mass="57880">MNLSKILQINGNKYPDREALVLGEQRLTYRQWNEQADHLAQHLQQRGIQRGDKVVLMMPNVPDFAILYFAVLRAGGVVVPINVQFSRDEVAYILEDCQAKGLVVHEGVFPAVAELAKMQSSRFYVKTGPPEGRWESLGDWKSSLTRGQADTFDPMTLTEEDEVDILYTSGTTGRPKGVRFSHGNLLTVGTMTAIEFEVNLESRILHMMPLSHSAPLHLMFISAVIVGASHVFYPSFAPDLFLRLVEQERVTHFFGAPVAYLLSMQEPAFHRTDLSSVKYWLYGGAPLSKTQADAIAEGFGKDKLVCVYGLTEAGPSGTLMHHRDHHEKSGSIGRRGALFTEVEIVDEEGQPCPVGQIGEIRLRGEGMMQGYLNRSKEMAQTLKNGWVYSGDLAFRDEDGFFWIVDRKKDVIITGGINVYPKEVEDALGSHPAVEEVAVVGLPHQTWGETVTAFVVPKPGKSPLDEEAWLKEIRCFLKGKIAEYKIPRRVKVLTELPRNTSGKILKHQLKENRTGSGSYA</sequence>
<dbReference type="Gene3D" id="3.40.50.12780">
    <property type="entry name" value="N-terminal domain of ligase-like"/>
    <property type="match status" value="1"/>
</dbReference>
<evidence type="ECO:0000259" key="3">
    <source>
        <dbReference type="Pfam" id="PF00501"/>
    </source>
</evidence>
<evidence type="ECO:0000259" key="4">
    <source>
        <dbReference type="Pfam" id="PF13193"/>
    </source>
</evidence>
<dbReference type="OrthoDB" id="9765680at2"/>
<dbReference type="STRING" id="1236220.SAMN04488112_12825"/>
<dbReference type="FunFam" id="3.30.300.30:FF:000008">
    <property type="entry name" value="2,3-dihydroxybenzoate-AMP ligase"/>
    <property type="match status" value="1"/>
</dbReference>
<evidence type="ECO:0000313" key="6">
    <source>
        <dbReference type="Proteomes" id="UP000199387"/>
    </source>
</evidence>
<dbReference type="SUPFAM" id="SSF56801">
    <property type="entry name" value="Acetyl-CoA synthetase-like"/>
    <property type="match status" value="1"/>
</dbReference>
<dbReference type="Proteomes" id="UP000199387">
    <property type="component" value="Unassembled WGS sequence"/>
</dbReference>
<reference evidence="5 6" key="1">
    <citation type="submission" date="2016-10" db="EMBL/GenBank/DDBJ databases">
        <authorList>
            <person name="de Groot N.N."/>
        </authorList>
    </citation>
    <scope>NUCLEOTIDE SEQUENCE [LARGE SCALE GENOMIC DNA]</scope>
    <source>
        <strain evidence="5 6">DSM 45514</strain>
    </source>
</reference>
<dbReference type="EMBL" id="FMZA01000028">
    <property type="protein sequence ID" value="SDD03868.1"/>
    <property type="molecule type" value="Genomic_DNA"/>
</dbReference>
<dbReference type="InterPro" id="IPR020845">
    <property type="entry name" value="AMP-binding_CS"/>
</dbReference>
<keyword evidence="6" id="KW-1185">Reference proteome</keyword>
<name>A0A1G6RH37_9BACL</name>
<feature type="domain" description="AMP-binding enzyme C-terminal" evidence="4">
    <location>
        <begin position="422"/>
        <end position="502"/>
    </location>
</feature>
<dbReference type="InterPro" id="IPR000873">
    <property type="entry name" value="AMP-dep_synth/lig_dom"/>
</dbReference>
<dbReference type="PANTHER" id="PTHR43767:SF1">
    <property type="entry name" value="NONRIBOSOMAL PEPTIDE SYNTHASE PES1 (EUROFUNG)-RELATED"/>
    <property type="match status" value="1"/>
</dbReference>
<dbReference type="AlphaFoldDB" id="A0A1G6RH37"/>
<evidence type="ECO:0000256" key="1">
    <source>
        <dbReference type="ARBA" id="ARBA00006432"/>
    </source>
</evidence>
<dbReference type="Gene3D" id="3.30.300.30">
    <property type="match status" value="1"/>
</dbReference>
<proteinExistence type="inferred from homology"/>
<feature type="domain" description="AMP-dependent synthetase/ligase" evidence="3">
    <location>
        <begin position="10"/>
        <end position="372"/>
    </location>
</feature>
<organism evidence="5 6">
    <name type="scientific">Melghirimyces thermohalophilus</name>
    <dbReference type="NCBI Taxonomy" id="1236220"/>
    <lineage>
        <taxon>Bacteria</taxon>
        <taxon>Bacillati</taxon>
        <taxon>Bacillota</taxon>
        <taxon>Bacilli</taxon>
        <taxon>Bacillales</taxon>
        <taxon>Thermoactinomycetaceae</taxon>
        <taxon>Melghirimyces</taxon>
    </lineage>
</organism>
<protein>
    <submittedName>
        <fullName evidence="5">Feruloyl-CoA synthase</fullName>
    </submittedName>
</protein>
<dbReference type="PROSITE" id="PS00455">
    <property type="entry name" value="AMP_BINDING"/>
    <property type="match status" value="1"/>
</dbReference>
<dbReference type="Pfam" id="PF00501">
    <property type="entry name" value="AMP-binding"/>
    <property type="match status" value="1"/>
</dbReference>
<dbReference type="InterPro" id="IPR025110">
    <property type="entry name" value="AMP-bd_C"/>
</dbReference>
<dbReference type="InterPro" id="IPR050237">
    <property type="entry name" value="ATP-dep_AMP-bd_enzyme"/>
</dbReference>
<keyword evidence="2" id="KW-0436">Ligase</keyword>
<dbReference type="PANTHER" id="PTHR43767">
    <property type="entry name" value="LONG-CHAIN-FATTY-ACID--COA LIGASE"/>
    <property type="match status" value="1"/>
</dbReference>
<evidence type="ECO:0000313" key="5">
    <source>
        <dbReference type="EMBL" id="SDD03868.1"/>
    </source>
</evidence>
<dbReference type="RefSeq" id="WP_091573062.1">
    <property type="nucleotide sequence ID" value="NZ_FMZA01000028.1"/>
</dbReference>
<dbReference type="Pfam" id="PF13193">
    <property type="entry name" value="AMP-binding_C"/>
    <property type="match status" value="1"/>
</dbReference>